<dbReference type="InterPro" id="IPR029052">
    <property type="entry name" value="Metallo-depent_PP-like"/>
</dbReference>
<dbReference type="PANTHER" id="PTHR42254:SF1">
    <property type="entry name" value="CALCINEURIN-LIKE PHOSPHOESTERASE DOMAIN-CONTAINING PROTEIN"/>
    <property type="match status" value="1"/>
</dbReference>
<evidence type="ECO:0000313" key="2">
    <source>
        <dbReference type="Proteomes" id="UP001207654"/>
    </source>
</evidence>
<proteinExistence type="predicted"/>
<dbReference type="SUPFAM" id="SSF56300">
    <property type="entry name" value="Metallo-dependent phosphatases"/>
    <property type="match status" value="1"/>
</dbReference>
<protein>
    <submittedName>
        <fullName evidence="1">Metallophosphoesterase</fullName>
    </submittedName>
</protein>
<gene>
    <name evidence="1" type="ORF">OV287_44205</name>
</gene>
<evidence type="ECO:0000313" key="1">
    <source>
        <dbReference type="EMBL" id="MCY1081480.1"/>
    </source>
</evidence>
<dbReference type="Gene3D" id="3.60.21.10">
    <property type="match status" value="1"/>
</dbReference>
<dbReference type="EMBL" id="JAPNKA010000001">
    <property type="protein sequence ID" value="MCY1081480.1"/>
    <property type="molecule type" value="Genomic_DNA"/>
</dbReference>
<dbReference type="RefSeq" id="WP_267540076.1">
    <property type="nucleotide sequence ID" value="NZ_JAPNKA010000001.1"/>
</dbReference>
<dbReference type="Proteomes" id="UP001207654">
    <property type="component" value="Unassembled WGS sequence"/>
</dbReference>
<reference evidence="1 2" key="1">
    <citation type="submission" date="2022-11" db="EMBL/GenBank/DDBJ databases">
        <title>Minimal conservation of predation-associated metabolite biosynthetic gene clusters underscores biosynthetic potential of Myxococcota including descriptions for ten novel species: Archangium lansinium sp. nov., Myxococcus landrumus sp. nov., Nannocystis bai.</title>
        <authorList>
            <person name="Ahearne A."/>
            <person name="Stevens C."/>
            <person name="Phillips K."/>
        </authorList>
    </citation>
    <scope>NUCLEOTIDE SEQUENCE [LARGE SCALE GENOMIC DNA]</scope>
    <source>
        <strain evidence="1 2">MIWBW</strain>
    </source>
</reference>
<name>A0ABT4AIH7_9BACT</name>
<sequence>MANTHSGTSRSHHPVAYLTDVEGIWEKLVSFCRDNPHVHLDHEGRLVVRPGSTFVYGGDAVDRGPDGLRVVRTLLEARQRQPSQVVLLAGNRDINKLRLLRELNGFPLARTPADMRAAPRPVLLRWIMENTMGARGAFEFRRAELERTNDQVSDEDVVDSFLADVRPGGPLRDYLSVCQLAYRTGNTLFVHGGVHERSLGVVPTGEFVEGVDAWVEALNRWYSEQLAAFREERIGPDGTPAWEPLIAYQAPTPGERINLGSVVYGRMADSLNHPGLPSPALITTLAHSGIHRVVVGHTPSGDCPSVLREESFELILADNSYGRVEGASRLFLRDDSVYVEGQVKLDSGKLEQLRFQLSLGDTSVPFGRQLLDTGQLVKGPLESGDWLLFRALPQFQVEQLPVAPSALEGRALGPARAEAHGV</sequence>
<comment type="caution">
    <text evidence="1">The sequence shown here is derived from an EMBL/GenBank/DDBJ whole genome shotgun (WGS) entry which is preliminary data.</text>
</comment>
<organism evidence="1 2">
    <name type="scientific">Archangium lansingense</name>
    <dbReference type="NCBI Taxonomy" id="2995310"/>
    <lineage>
        <taxon>Bacteria</taxon>
        <taxon>Pseudomonadati</taxon>
        <taxon>Myxococcota</taxon>
        <taxon>Myxococcia</taxon>
        <taxon>Myxococcales</taxon>
        <taxon>Cystobacterineae</taxon>
        <taxon>Archangiaceae</taxon>
        <taxon>Archangium</taxon>
    </lineage>
</organism>
<keyword evidence="2" id="KW-1185">Reference proteome</keyword>
<accession>A0ABT4AIH7</accession>
<dbReference type="PANTHER" id="PTHR42254">
    <property type="entry name" value="METALLOPHOS DOMAIN-CONTAINING PROTEIN"/>
    <property type="match status" value="1"/>
</dbReference>